<dbReference type="PANTHER" id="PTHR23502">
    <property type="entry name" value="MAJOR FACILITATOR SUPERFAMILY"/>
    <property type="match status" value="1"/>
</dbReference>
<sequence length="487" mass="52912">MGPSAAPSQSEEKDQESNHAHLVEFSGPDDKDLALNWSLPWKIWVTTAVAVLNLIGTVASSIFETGHEEFRREFGLSHQVAVLGTTLFLAGYIFGFLIFGPLSERFGRKWPMLLGITISSLFDLMPALGKDVATVLIGRFFGGLFGVAPVAIFGGVVSDTWPVSQRGDAMALAVSLVFSGPTFGPVFGGFIIGSDSGVLDWRWTMWVVVIVGLGASVVCAFVFPETYAPVILEMRARALRKKTGDSNIQTALNREGLGLGEITRVYLVRPFWLFTTQPILALLTLYQSFIYGVLFLFYQTYPVAFGTDRNWPTTLKYLPLLAIIVGVFAGSLGIIITNQLYTRHHNHTPSGTYIPESRLPPMIFGAILVPIGMFWFAWTASSVSISPASAVCASFVTGAGMYLLFIQGFNYIVDCYTGMANSAMGVNGAMRSVFGAVFPLFARQMVRALGVAWTTSILGSVCVVLVPVPFTYTAYVVLINTAFELGV</sequence>
<dbReference type="EMBL" id="KV878582">
    <property type="protein sequence ID" value="OJJ63939.1"/>
    <property type="molecule type" value="Genomic_DNA"/>
</dbReference>
<dbReference type="VEuPathDB" id="FungiDB:ASPSYDRAFT_83974"/>
<keyword evidence="4 5" id="KW-0472">Membrane</keyword>
<dbReference type="InterPro" id="IPR011701">
    <property type="entry name" value="MFS"/>
</dbReference>
<keyword evidence="3 5" id="KW-1133">Transmembrane helix</keyword>
<evidence type="ECO:0000256" key="3">
    <source>
        <dbReference type="ARBA" id="ARBA00022989"/>
    </source>
</evidence>
<dbReference type="FunFam" id="1.20.1250.20:FF:000011">
    <property type="entry name" value="MFS multidrug transporter, putative"/>
    <property type="match status" value="1"/>
</dbReference>
<evidence type="ECO:0000256" key="4">
    <source>
        <dbReference type="ARBA" id="ARBA00023136"/>
    </source>
</evidence>
<feature type="transmembrane region" description="Helical" evidence="5">
    <location>
        <begin position="75"/>
        <end position="98"/>
    </location>
</feature>
<feature type="transmembrane region" description="Helical" evidence="5">
    <location>
        <begin position="43"/>
        <end position="63"/>
    </location>
</feature>
<feature type="transmembrane region" description="Helical" evidence="5">
    <location>
        <begin position="203"/>
        <end position="223"/>
    </location>
</feature>
<proteinExistence type="predicted"/>
<dbReference type="GeneID" id="63767360"/>
<reference evidence="8" key="1">
    <citation type="journal article" date="2017" name="Genome Biol.">
        <title>Comparative genomics reveals high biological diversity and specific adaptations in the industrially and medically important fungal genus Aspergillus.</title>
        <authorList>
            <person name="de Vries R.P."/>
            <person name="Riley R."/>
            <person name="Wiebenga A."/>
            <person name="Aguilar-Osorio G."/>
            <person name="Amillis S."/>
            <person name="Uchima C.A."/>
            <person name="Anderluh G."/>
            <person name="Asadollahi M."/>
            <person name="Askin M."/>
            <person name="Barry K."/>
            <person name="Battaglia E."/>
            <person name="Bayram O."/>
            <person name="Benocci T."/>
            <person name="Braus-Stromeyer S.A."/>
            <person name="Caldana C."/>
            <person name="Canovas D."/>
            <person name="Cerqueira G.C."/>
            <person name="Chen F."/>
            <person name="Chen W."/>
            <person name="Choi C."/>
            <person name="Clum A."/>
            <person name="Dos Santos R.A."/>
            <person name="Damasio A.R."/>
            <person name="Diallinas G."/>
            <person name="Emri T."/>
            <person name="Fekete E."/>
            <person name="Flipphi M."/>
            <person name="Freyberg S."/>
            <person name="Gallo A."/>
            <person name="Gournas C."/>
            <person name="Habgood R."/>
            <person name="Hainaut M."/>
            <person name="Harispe M.L."/>
            <person name="Henrissat B."/>
            <person name="Hilden K.S."/>
            <person name="Hope R."/>
            <person name="Hossain A."/>
            <person name="Karabika E."/>
            <person name="Karaffa L."/>
            <person name="Karanyi Z."/>
            <person name="Krasevec N."/>
            <person name="Kuo A."/>
            <person name="Kusch H."/>
            <person name="LaButti K."/>
            <person name="Lagendijk E.L."/>
            <person name="Lapidus A."/>
            <person name="Levasseur A."/>
            <person name="Lindquist E."/>
            <person name="Lipzen A."/>
            <person name="Logrieco A.F."/>
            <person name="MacCabe A."/>
            <person name="Maekelae M.R."/>
            <person name="Malavazi I."/>
            <person name="Melin P."/>
            <person name="Meyer V."/>
            <person name="Mielnichuk N."/>
            <person name="Miskei M."/>
            <person name="Molnar A.P."/>
            <person name="Mule G."/>
            <person name="Ngan C.Y."/>
            <person name="Orejas M."/>
            <person name="Orosz E."/>
            <person name="Ouedraogo J.P."/>
            <person name="Overkamp K.M."/>
            <person name="Park H.-S."/>
            <person name="Perrone G."/>
            <person name="Piumi F."/>
            <person name="Punt P.J."/>
            <person name="Ram A.F."/>
            <person name="Ramon A."/>
            <person name="Rauscher S."/>
            <person name="Record E."/>
            <person name="Riano-Pachon D.M."/>
            <person name="Robert V."/>
            <person name="Roehrig J."/>
            <person name="Ruller R."/>
            <person name="Salamov A."/>
            <person name="Salih N.S."/>
            <person name="Samson R.A."/>
            <person name="Sandor E."/>
            <person name="Sanguinetti M."/>
            <person name="Schuetze T."/>
            <person name="Sepcic K."/>
            <person name="Shelest E."/>
            <person name="Sherlock G."/>
            <person name="Sophianopoulou V."/>
            <person name="Squina F.M."/>
            <person name="Sun H."/>
            <person name="Susca A."/>
            <person name="Todd R.B."/>
            <person name="Tsang A."/>
            <person name="Unkles S.E."/>
            <person name="van de Wiele N."/>
            <person name="van Rossen-Uffink D."/>
            <person name="Oliveira J.V."/>
            <person name="Vesth T.C."/>
            <person name="Visser J."/>
            <person name="Yu J.-H."/>
            <person name="Zhou M."/>
            <person name="Andersen M.R."/>
            <person name="Archer D.B."/>
            <person name="Baker S.E."/>
            <person name="Benoit I."/>
            <person name="Brakhage A.A."/>
            <person name="Braus G.H."/>
            <person name="Fischer R."/>
            <person name="Frisvad J.C."/>
            <person name="Goldman G.H."/>
            <person name="Houbraken J."/>
            <person name="Oakley B."/>
            <person name="Pocsi I."/>
            <person name="Scazzocchio C."/>
            <person name="Seiboth B."/>
            <person name="vanKuyk P.A."/>
            <person name="Wortman J."/>
            <person name="Dyer P.S."/>
            <person name="Grigoriev I.V."/>
        </authorList>
    </citation>
    <scope>NUCLEOTIDE SEQUENCE [LARGE SCALE GENOMIC DNA]</scope>
    <source>
        <strain evidence="8">CBS 593.65</strain>
    </source>
</reference>
<feature type="transmembrane region" description="Helical" evidence="5">
    <location>
        <begin position="169"/>
        <end position="191"/>
    </location>
</feature>
<dbReference type="PANTHER" id="PTHR23502:SF156">
    <property type="entry name" value="TRANSPORTER, PUTATIVE (AFU_ORTHOLOGUE AFUA_5G00420)-RELATED"/>
    <property type="match status" value="1"/>
</dbReference>
<dbReference type="PROSITE" id="PS50850">
    <property type="entry name" value="MFS"/>
    <property type="match status" value="1"/>
</dbReference>
<evidence type="ECO:0000256" key="2">
    <source>
        <dbReference type="ARBA" id="ARBA00022692"/>
    </source>
</evidence>
<accession>A0A1L9TWW9</accession>
<dbReference type="Gene3D" id="1.20.1250.20">
    <property type="entry name" value="MFS general substrate transporter like domains"/>
    <property type="match status" value="1"/>
</dbReference>
<name>A0A1L9TWW9_9EURO</name>
<feature type="domain" description="Major facilitator superfamily (MFS) profile" evidence="6">
    <location>
        <begin position="45"/>
        <end position="487"/>
    </location>
</feature>
<feature type="transmembrane region" description="Helical" evidence="5">
    <location>
        <begin position="390"/>
        <end position="413"/>
    </location>
</feature>
<dbReference type="SUPFAM" id="SSF103473">
    <property type="entry name" value="MFS general substrate transporter"/>
    <property type="match status" value="1"/>
</dbReference>
<dbReference type="GO" id="GO:0022857">
    <property type="term" value="F:transmembrane transporter activity"/>
    <property type="evidence" value="ECO:0007669"/>
    <property type="project" value="InterPro"/>
</dbReference>
<gene>
    <name evidence="7" type="ORF">ASPSYDRAFT_83974</name>
</gene>
<evidence type="ECO:0000313" key="7">
    <source>
        <dbReference type="EMBL" id="OJJ63939.1"/>
    </source>
</evidence>
<feature type="transmembrane region" description="Helical" evidence="5">
    <location>
        <begin position="448"/>
        <end position="470"/>
    </location>
</feature>
<dbReference type="STRING" id="1036612.A0A1L9TWW9"/>
<dbReference type="Proteomes" id="UP000184356">
    <property type="component" value="Unassembled WGS sequence"/>
</dbReference>
<protein>
    <recommendedName>
        <fullName evidence="6">Major facilitator superfamily (MFS) profile domain-containing protein</fullName>
    </recommendedName>
</protein>
<dbReference type="InterPro" id="IPR036259">
    <property type="entry name" value="MFS_trans_sf"/>
</dbReference>
<dbReference type="RefSeq" id="XP_040707745.1">
    <property type="nucleotide sequence ID" value="XM_040851287.1"/>
</dbReference>
<feature type="transmembrane region" description="Helical" evidence="5">
    <location>
        <begin position="279"/>
        <end position="298"/>
    </location>
</feature>
<evidence type="ECO:0000259" key="6">
    <source>
        <dbReference type="PROSITE" id="PS50850"/>
    </source>
</evidence>
<keyword evidence="2 5" id="KW-0812">Transmembrane</keyword>
<feature type="transmembrane region" description="Helical" evidence="5">
    <location>
        <begin position="318"/>
        <end position="341"/>
    </location>
</feature>
<evidence type="ECO:0000313" key="8">
    <source>
        <dbReference type="Proteomes" id="UP000184356"/>
    </source>
</evidence>
<dbReference type="OrthoDB" id="446368at2759"/>
<organism evidence="7 8">
    <name type="scientific">Aspergillus sydowii CBS 593.65</name>
    <dbReference type="NCBI Taxonomy" id="1036612"/>
    <lineage>
        <taxon>Eukaryota</taxon>
        <taxon>Fungi</taxon>
        <taxon>Dikarya</taxon>
        <taxon>Ascomycota</taxon>
        <taxon>Pezizomycotina</taxon>
        <taxon>Eurotiomycetes</taxon>
        <taxon>Eurotiomycetidae</taxon>
        <taxon>Eurotiales</taxon>
        <taxon>Aspergillaceae</taxon>
        <taxon>Aspergillus</taxon>
        <taxon>Aspergillus subgen. Nidulantes</taxon>
    </lineage>
</organism>
<feature type="transmembrane region" description="Helical" evidence="5">
    <location>
        <begin position="419"/>
        <end position="441"/>
    </location>
</feature>
<dbReference type="AlphaFoldDB" id="A0A1L9TWW9"/>
<comment type="subcellular location">
    <subcellularLocation>
        <location evidence="1">Membrane</location>
        <topology evidence="1">Multi-pass membrane protein</topology>
    </subcellularLocation>
</comment>
<feature type="transmembrane region" description="Helical" evidence="5">
    <location>
        <begin position="136"/>
        <end position="157"/>
    </location>
</feature>
<evidence type="ECO:0000256" key="1">
    <source>
        <dbReference type="ARBA" id="ARBA00004141"/>
    </source>
</evidence>
<feature type="transmembrane region" description="Helical" evidence="5">
    <location>
        <begin position="361"/>
        <end position="378"/>
    </location>
</feature>
<evidence type="ECO:0000256" key="5">
    <source>
        <dbReference type="SAM" id="Phobius"/>
    </source>
</evidence>
<dbReference type="InterPro" id="IPR020846">
    <property type="entry name" value="MFS_dom"/>
</dbReference>
<keyword evidence="8" id="KW-1185">Reference proteome</keyword>
<dbReference type="Pfam" id="PF07690">
    <property type="entry name" value="MFS_1"/>
    <property type="match status" value="1"/>
</dbReference>
<dbReference type="GO" id="GO:0005886">
    <property type="term" value="C:plasma membrane"/>
    <property type="evidence" value="ECO:0007669"/>
    <property type="project" value="TreeGrafter"/>
</dbReference>